<name>A0A3N4LWA3_9PEZI</name>
<protein>
    <recommendedName>
        <fullName evidence="3">IMS import disulfide relay-system CHCH-CHCH-like Cx9C domain-containing protein</fullName>
    </recommendedName>
</protein>
<accession>A0A3N4LWA3</accession>
<evidence type="ECO:0000313" key="2">
    <source>
        <dbReference type="Proteomes" id="UP000267821"/>
    </source>
</evidence>
<dbReference type="PANTHER" id="PTHR34561">
    <property type="entry name" value="NADH DEHYDROGENASE [UBIQUINONE] 1 ALPHA SUBCOMPLEX ASSEMBLY FACTOR 8"/>
    <property type="match status" value="1"/>
</dbReference>
<keyword evidence="2" id="KW-1185">Reference proteome</keyword>
<organism evidence="1 2">
    <name type="scientific">Terfezia boudieri ATCC MYA-4762</name>
    <dbReference type="NCBI Taxonomy" id="1051890"/>
    <lineage>
        <taxon>Eukaryota</taxon>
        <taxon>Fungi</taxon>
        <taxon>Dikarya</taxon>
        <taxon>Ascomycota</taxon>
        <taxon>Pezizomycotina</taxon>
        <taxon>Pezizomycetes</taxon>
        <taxon>Pezizales</taxon>
        <taxon>Pezizaceae</taxon>
        <taxon>Terfezia</taxon>
    </lineage>
</organism>
<dbReference type="EMBL" id="ML121539">
    <property type="protein sequence ID" value="RPB24921.1"/>
    <property type="molecule type" value="Genomic_DNA"/>
</dbReference>
<sequence length="69" mass="7931">MTPPRIRPIEKFAKAVGKCTTEASEYGKCVVTDYNNVYKDKCLEQFMKLQKCVRVRIILRPSLITPITP</sequence>
<dbReference type="GO" id="GO:0032981">
    <property type="term" value="P:mitochondrial respiratory chain complex I assembly"/>
    <property type="evidence" value="ECO:0007669"/>
    <property type="project" value="InterPro"/>
</dbReference>
<dbReference type="InterPro" id="IPR034595">
    <property type="entry name" value="NDUFAF8"/>
</dbReference>
<reference evidence="1 2" key="1">
    <citation type="journal article" date="2018" name="Nat. Ecol. Evol.">
        <title>Pezizomycetes genomes reveal the molecular basis of ectomycorrhizal truffle lifestyle.</title>
        <authorList>
            <person name="Murat C."/>
            <person name="Payen T."/>
            <person name="Noel B."/>
            <person name="Kuo A."/>
            <person name="Morin E."/>
            <person name="Chen J."/>
            <person name="Kohler A."/>
            <person name="Krizsan K."/>
            <person name="Balestrini R."/>
            <person name="Da Silva C."/>
            <person name="Montanini B."/>
            <person name="Hainaut M."/>
            <person name="Levati E."/>
            <person name="Barry K.W."/>
            <person name="Belfiori B."/>
            <person name="Cichocki N."/>
            <person name="Clum A."/>
            <person name="Dockter R.B."/>
            <person name="Fauchery L."/>
            <person name="Guy J."/>
            <person name="Iotti M."/>
            <person name="Le Tacon F."/>
            <person name="Lindquist E.A."/>
            <person name="Lipzen A."/>
            <person name="Malagnac F."/>
            <person name="Mello A."/>
            <person name="Molinier V."/>
            <person name="Miyauchi S."/>
            <person name="Poulain J."/>
            <person name="Riccioni C."/>
            <person name="Rubini A."/>
            <person name="Sitrit Y."/>
            <person name="Splivallo R."/>
            <person name="Traeger S."/>
            <person name="Wang M."/>
            <person name="Zifcakova L."/>
            <person name="Wipf D."/>
            <person name="Zambonelli A."/>
            <person name="Paolocci F."/>
            <person name="Nowrousian M."/>
            <person name="Ottonello S."/>
            <person name="Baldrian P."/>
            <person name="Spatafora J.W."/>
            <person name="Henrissat B."/>
            <person name="Nagy L.G."/>
            <person name="Aury J.M."/>
            <person name="Wincker P."/>
            <person name="Grigoriev I.V."/>
            <person name="Bonfante P."/>
            <person name="Martin F.M."/>
        </authorList>
    </citation>
    <scope>NUCLEOTIDE SEQUENCE [LARGE SCALE GENOMIC DNA]</scope>
    <source>
        <strain evidence="1 2">ATCC MYA-4762</strain>
    </source>
</reference>
<dbReference type="OrthoDB" id="3821113at2759"/>
<evidence type="ECO:0008006" key="3">
    <source>
        <dbReference type="Google" id="ProtNLM"/>
    </source>
</evidence>
<dbReference type="AlphaFoldDB" id="A0A3N4LWA3"/>
<gene>
    <name evidence="1" type="ORF">L211DRAFT_783790</name>
</gene>
<dbReference type="GO" id="GO:0005739">
    <property type="term" value="C:mitochondrion"/>
    <property type="evidence" value="ECO:0007669"/>
    <property type="project" value="InterPro"/>
</dbReference>
<dbReference type="InParanoid" id="A0A3N4LWA3"/>
<dbReference type="PANTHER" id="PTHR34561:SF1">
    <property type="entry name" value="NADH DEHYDROGENASE [UBIQUINONE] 1 ALPHA SUBCOMPLEX ASSEMBLY FACTOR 8"/>
    <property type="match status" value="1"/>
</dbReference>
<evidence type="ECO:0000313" key="1">
    <source>
        <dbReference type="EMBL" id="RPB24921.1"/>
    </source>
</evidence>
<proteinExistence type="predicted"/>
<dbReference type="InterPro" id="IPR036811">
    <property type="entry name" value="Ubol_cytC_Rdtase_hinge_dom_sf"/>
</dbReference>
<dbReference type="Proteomes" id="UP000267821">
    <property type="component" value="Unassembled WGS sequence"/>
</dbReference>
<dbReference type="SUPFAM" id="SSF81531">
    <property type="entry name" value="Non-heme 11 kDa protein of cytochrome bc1 complex (Ubiquinol-cytochrome c reductase)"/>
    <property type="match status" value="1"/>
</dbReference>